<dbReference type="RefSeq" id="WP_123252650.1">
    <property type="nucleotide sequence ID" value="NZ_RJLR01000020.1"/>
</dbReference>
<comment type="caution">
    <text evidence="1">The sequence shown here is derived from an EMBL/GenBank/DDBJ whole genome shotgun (WGS) entry which is preliminary data.</text>
</comment>
<sequence length="156" mass="17511">MMNKNNLARVRANLFLLDDFICHNPDLGNEWLNLLADCRDEITTLRAQSDAVDQRARCVVDTHSVECRLTRFESSVDAAVICLTLRHNNGSTMLEQHVTLSKASDGRWQPTIVLENFPCAETPAGALFQLSDWLLRLGLASQITLDVESRLEALTE</sequence>
<accession>A0A3N0G073</accession>
<gene>
    <name evidence="1" type="ORF">EF878_11435</name>
</gene>
<dbReference type="OrthoDB" id="6429624at2"/>
<protein>
    <submittedName>
        <fullName evidence="1">Uncharacterized protein</fullName>
    </submittedName>
</protein>
<reference evidence="1 2" key="1">
    <citation type="submission" date="2018-11" db="EMBL/GenBank/DDBJ databases">
        <title>Characterization of surface water Dickeya isolates.</title>
        <authorList>
            <person name="Van Gijsegem F."/>
            <person name="Pedron J."/>
        </authorList>
    </citation>
    <scope>NUCLEOTIDE SEQUENCE [LARGE SCALE GENOMIC DNA]</scope>
    <source>
        <strain evidence="1 2">FVG1-MFV-O17</strain>
    </source>
</reference>
<proteinExistence type="predicted"/>
<evidence type="ECO:0000313" key="2">
    <source>
        <dbReference type="Proteomes" id="UP000276061"/>
    </source>
</evidence>
<name>A0A3N0G073_9GAMM</name>
<organism evidence="1 2">
    <name type="scientific">Dickeya undicola</name>
    <dbReference type="NCBI Taxonomy" id="1577887"/>
    <lineage>
        <taxon>Bacteria</taxon>
        <taxon>Pseudomonadati</taxon>
        <taxon>Pseudomonadota</taxon>
        <taxon>Gammaproteobacteria</taxon>
        <taxon>Enterobacterales</taxon>
        <taxon>Pectobacteriaceae</taxon>
        <taxon>Dickeya</taxon>
    </lineage>
</organism>
<dbReference type="EMBL" id="RJLR01000020">
    <property type="protein sequence ID" value="RNM05843.1"/>
    <property type="molecule type" value="Genomic_DNA"/>
</dbReference>
<dbReference type="Proteomes" id="UP000276061">
    <property type="component" value="Unassembled WGS sequence"/>
</dbReference>
<evidence type="ECO:0000313" key="1">
    <source>
        <dbReference type="EMBL" id="RNM05843.1"/>
    </source>
</evidence>
<dbReference type="AlphaFoldDB" id="A0A3N0G073"/>